<reference evidence="1 2" key="1">
    <citation type="journal article" date="2015" name="J. Biotechnol.">
        <title>Complete genome sequence of Photorhabdus temperata subsp. thracensis 39-8(T), an entomopathogenic bacterium for the improved commercial bioinsecticide.</title>
        <authorList>
            <person name="Kwak Y."/>
            <person name="Shin J.H."/>
        </authorList>
    </citation>
    <scope>NUCLEOTIDE SEQUENCE [LARGE SCALE GENOMIC DNA]</scope>
    <source>
        <strain evidence="1 2">DSM 15199</strain>
    </source>
</reference>
<dbReference type="STRING" id="230089.VY86_14670"/>
<proteinExistence type="predicted"/>
<gene>
    <name evidence="1" type="ORF">VY86_14670</name>
</gene>
<dbReference type="AlphaFoldDB" id="A0A0F7LQW5"/>
<dbReference type="Proteomes" id="UP000034866">
    <property type="component" value="Chromosome"/>
</dbReference>
<keyword evidence="2" id="KW-1185">Reference proteome</keyword>
<dbReference type="EMBL" id="CP011104">
    <property type="protein sequence ID" value="AKH64378.1"/>
    <property type="molecule type" value="Genomic_DNA"/>
</dbReference>
<reference evidence="2" key="2">
    <citation type="submission" date="2015-03" db="EMBL/GenBank/DDBJ databases">
        <title>Genome sequence of Azospirillum thiophilum strain DSM 21654T.</title>
        <authorList>
            <person name="Kwak Y."/>
            <person name="Shin J.-H."/>
        </authorList>
    </citation>
    <scope>NUCLEOTIDE SEQUENCE [LARGE SCALE GENOMIC DNA]</scope>
    <source>
        <strain evidence="2">DSM 15199</strain>
    </source>
</reference>
<dbReference type="KEGG" id="ptt:VY86_14670"/>
<dbReference type="RefSeq" id="WP_036812610.1">
    <property type="nucleotide sequence ID" value="NZ_CAWQPG010000064.1"/>
</dbReference>
<dbReference type="PATRIC" id="fig|230089.6.peg.3299"/>
<organism evidence="1 2">
    <name type="scientific">Photorhabdus thracensis</name>
    <dbReference type="NCBI Taxonomy" id="230089"/>
    <lineage>
        <taxon>Bacteria</taxon>
        <taxon>Pseudomonadati</taxon>
        <taxon>Pseudomonadota</taxon>
        <taxon>Gammaproteobacteria</taxon>
        <taxon>Enterobacterales</taxon>
        <taxon>Morganellaceae</taxon>
        <taxon>Photorhabdus</taxon>
    </lineage>
</organism>
<accession>A0A0F7LQW5</accession>
<evidence type="ECO:0000313" key="1">
    <source>
        <dbReference type="EMBL" id="AKH64378.1"/>
    </source>
</evidence>
<protein>
    <submittedName>
        <fullName evidence="1">Uncharacterized protein</fullName>
    </submittedName>
</protein>
<evidence type="ECO:0000313" key="2">
    <source>
        <dbReference type="Proteomes" id="UP000034866"/>
    </source>
</evidence>
<sequence>MSKKRVLDMIPDEGASIVASPGKKFTRIHMDLSADDGITLAMVGAATSLANKENRHSITLKPTKEGITLAMVGAASAALKK</sequence>
<name>A0A0F7LQW5_9GAMM</name>
<dbReference type="OrthoDB" id="6460386at2"/>